<keyword evidence="14" id="KW-0234">DNA repair</keyword>
<sequence>MIFTLGDITVWFPYDYCYPEQYAYMSELKTTLDAKGHCLLEMPTGTGKTVCLIALITAYQYQHPEVGKLIYCTRTVPEMVKCVEEIKRVIRYREEQLGPAGSKVLALCLSSRRNLCIHQRVLEDADREAVDGACRDMTASWVRQRAGVKRDKGGARGANGAAADNGGGANGGGGGGAGGGAQGGEVDASIELCQFYEEYDANGSDSVMPSGIYSIEDLKDFGREKGWCPYFLARHVINHANILVYNYQYMLDPKVAGLVSRELEAESVVVFDEAHNIDNVCTEALSVQLNRHNLEAASRCLGRVSSKVTDMKQHDQRRLNEEYQRLVNGLADNAAGPLPAGVQGIADNNMLANPALPADVLAEAVPGNIRRAEHFVSFLRKLIEHLKVRIRATNVESETPLAFLHRLQQNTTIERKPLRFTYSRLNSLLRTLEVTNLDDFRPLSAVADFATLVATYQEGFAIVIEPEGSVIPGVYEPVLQLACLDASLAIKPVFERFGSVVITSGTLSPIDLYPKLLNFHPVVRSSLPMSTFRRCICPLVVTRGSDQLAISTKFDLREDPSVVRNYGSLIIELAAAIPDGIVCFFTSYSYMERIVAQWQESGVLSKVYEKKLIFLETKDVVETTLALDNFKRACDSGRGAIFFSVARGKVAEGIDFDRHYGRCVVMFGVPFQYTLSHVLRARLEYLRATFQIREADFLNFDALRQAAQCVGRVIRSKTDYGLMVLADSRYNRHDKRSKLPPWITQFLTESHLNLSTDMAISLTRMFLKEMAQPIDRDQLKTILCDAHKVKAMDAQATAATTAGVSTVPAVNGSAPPPSLPSSKIAGALPASQAAAAAVGAAAAAAIGAQQQQQQQQQAAGDAMDVPAEEEPQGPDDDEMAALMEMEE</sequence>
<dbReference type="GO" id="GO:0051539">
    <property type="term" value="F:4 iron, 4 sulfur cluster binding"/>
    <property type="evidence" value="ECO:0007669"/>
    <property type="project" value="UniProtKB-KW"/>
</dbReference>
<dbReference type="CDD" id="cd18788">
    <property type="entry name" value="SF2_C_XPD"/>
    <property type="match status" value="1"/>
</dbReference>
<dbReference type="Pfam" id="PF13307">
    <property type="entry name" value="Helicase_C_2"/>
    <property type="match status" value="1"/>
</dbReference>
<accession>A0A836CJZ4</accession>
<comment type="subcellular location">
    <subcellularLocation>
        <location evidence="2">Nucleus</location>
    </subcellularLocation>
</comment>
<dbReference type="PROSITE" id="PS51193">
    <property type="entry name" value="HELICASE_ATP_BIND_2"/>
    <property type="match status" value="1"/>
</dbReference>
<dbReference type="SUPFAM" id="SSF52540">
    <property type="entry name" value="P-loop containing nucleoside triphosphate hydrolases"/>
    <property type="match status" value="1"/>
</dbReference>
<dbReference type="GO" id="GO:0006366">
    <property type="term" value="P:transcription by RNA polymerase II"/>
    <property type="evidence" value="ECO:0007669"/>
    <property type="project" value="TreeGrafter"/>
</dbReference>
<dbReference type="Gene3D" id="3.40.50.300">
    <property type="entry name" value="P-loop containing nucleotide triphosphate hydrolases"/>
    <property type="match status" value="2"/>
</dbReference>
<dbReference type="InterPro" id="IPR010643">
    <property type="entry name" value="HBB"/>
</dbReference>
<dbReference type="InterPro" id="IPR006555">
    <property type="entry name" value="ATP-dep_Helicase_C"/>
</dbReference>
<dbReference type="OrthoDB" id="272481at2759"/>
<evidence type="ECO:0000256" key="11">
    <source>
        <dbReference type="ARBA" id="ARBA00023004"/>
    </source>
</evidence>
<comment type="catalytic activity">
    <reaction evidence="18">
        <text>ATP + H2O = ADP + phosphate + H(+)</text>
        <dbReference type="Rhea" id="RHEA:13065"/>
        <dbReference type="ChEBI" id="CHEBI:15377"/>
        <dbReference type="ChEBI" id="CHEBI:15378"/>
        <dbReference type="ChEBI" id="CHEBI:30616"/>
        <dbReference type="ChEBI" id="CHEBI:43474"/>
        <dbReference type="ChEBI" id="CHEBI:456216"/>
        <dbReference type="EC" id="5.6.2.3"/>
    </reaction>
</comment>
<dbReference type="PANTHER" id="PTHR11472">
    <property type="entry name" value="DNA REPAIR DEAD HELICASE RAD3/XP-D SUBFAMILY MEMBER"/>
    <property type="match status" value="1"/>
</dbReference>
<dbReference type="AlphaFoldDB" id="A0A836CJZ4"/>
<evidence type="ECO:0000256" key="10">
    <source>
        <dbReference type="ARBA" id="ARBA00022840"/>
    </source>
</evidence>
<evidence type="ECO:0000256" key="16">
    <source>
        <dbReference type="ARBA" id="ARBA00023242"/>
    </source>
</evidence>
<dbReference type="SMART" id="SM00491">
    <property type="entry name" value="HELICc2"/>
    <property type="match status" value="1"/>
</dbReference>
<evidence type="ECO:0000256" key="5">
    <source>
        <dbReference type="ARBA" id="ARBA00022723"/>
    </source>
</evidence>
<dbReference type="FunFam" id="3.40.50.300:FF:000128">
    <property type="entry name" value="Putative DNA repair helicase RAD3"/>
    <property type="match status" value="1"/>
</dbReference>
<dbReference type="InterPro" id="IPR010614">
    <property type="entry name" value="RAD3-like_helicase_DEAD"/>
</dbReference>
<feature type="domain" description="Helicase ATP-binding" evidence="20">
    <location>
        <begin position="7"/>
        <end position="328"/>
    </location>
</feature>
<comment type="cofactor">
    <cofactor evidence="1">
        <name>[4Fe-4S] cluster</name>
        <dbReference type="ChEBI" id="CHEBI:49883"/>
    </cofactor>
</comment>
<dbReference type="EMBL" id="JAFCMP010000112">
    <property type="protein sequence ID" value="KAG5186251.1"/>
    <property type="molecule type" value="Genomic_DNA"/>
</dbReference>
<dbReference type="NCBIfam" id="TIGR00604">
    <property type="entry name" value="rad3"/>
    <property type="match status" value="1"/>
</dbReference>
<keyword evidence="13" id="KW-0238">DNA-binding</keyword>
<dbReference type="SMART" id="SM00488">
    <property type="entry name" value="DEXDc2"/>
    <property type="match status" value="1"/>
</dbReference>
<evidence type="ECO:0000256" key="14">
    <source>
        <dbReference type="ARBA" id="ARBA00023204"/>
    </source>
</evidence>
<dbReference type="PRINTS" id="PR00852">
    <property type="entry name" value="XRODRMPGMNTD"/>
</dbReference>
<evidence type="ECO:0000313" key="21">
    <source>
        <dbReference type="EMBL" id="KAG5186251.1"/>
    </source>
</evidence>
<proteinExistence type="inferred from homology"/>
<evidence type="ECO:0000259" key="20">
    <source>
        <dbReference type="PROSITE" id="PS51193"/>
    </source>
</evidence>
<dbReference type="InterPro" id="IPR014013">
    <property type="entry name" value="Helic_SF1/SF2_ATP-bd_DinG/Rad3"/>
</dbReference>
<dbReference type="PANTHER" id="PTHR11472:SF1">
    <property type="entry name" value="GENERAL TRANSCRIPTION AND DNA REPAIR FACTOR IIH HELICASE SUBUNIT XPD"/>
    <property type="match status" value="1"/>
</dbReference>
<dbReference type="FunFam" id="3.40.50.300:FF:000135">
    <property type="entry name" value="DNA repair helicase RAD3, putative"/>
    <property type="match status" value="1"/>
</dbReference>
<comment type="caution">
    <text evidence="21">The sequence shown here is derived from an EMBL/GenBank/DDBJ whole genome shotgun (WGS) entry which is preliminary data.</text>
</comment>
<evidence type="ECO:0000256" key="2">
    <source>
        <dbReference type="ARBA" id="ARBA00004123"/>
    </source>
</evidence>
<dbReference type="GO" id="GO:0046872">
    <property type="term" value="F:metal ion binding"/>
    <property type="evidence" value="ECO:0007669"/>
    <property type="project" value="UniProtKB-KW"/>
</dbReference>
<comment type="similarity">
    <text evidence="3">Belongs to the helicase family. RAD3/XPD subfamily.</text>
</comment>
<dbReference type="InterPro" id="IPR001945">
    <property type="entry name" value="RAD3/XPD"/>
</dbReference>
<evidence type="ECO:0000256" key="17">
    <source>
        <dbReference type="ARBA" id="ARBA00044969"/>
    </source>
</evidence>
<keyword evidence="4" id="KW-0004">4Fe-4S</keyword>
<keyword evidence="22" id="KW-1185">Reference proteome</keyword>
<keyword evidence="6" id="KW-0547">Nucleotide-binding</keyword>
<keyword evidence="16" id="KW-0539">Nucleus</keyword>
<evidence type="ECO:0000256" key="4">
    <source>
        <dbReference type="ARBA" id="ARBA00022485"/>
    </source>
</evidence>
<dbReference type="Proteomes" id="UP000664859">
    <property type="component" value="Unassembled WGS sequence"/>
</dbReference>
<dbReference type="GO" id="GO:0006289">
    <property type="term" value="P:nucleotide-excision repair"/>
    <property type="evidence" value="ECO:0007669"/>
    <property type="project" value="InterPro"/>
</dbReference>
<dbReference type="Pfam" id="PF06777">
    <property type="entry name" value="HBB"/>
    <property type="match status" value="1"/>
</dbReference>
<keyword evidence="11" id="KW-0408">Iron</keyword>
<evidence type="ECO:0000256" key="15">
    <source>
        <dbReference type="ARBA" id="ARBA00023235"/>
    </source>
</evidence>
<evidence type="ECO:0000256" key="8">
    <source>
        <dbReference type="ARBA" id="ARBA00022801"/>
    </source>
</evidence>
<organism evidence="21 22">
    <name type="scientific">Tribonema minus</name>
    <dbReference type="NCBI Taxonomy" id="303371"/>
    <lineage>
        <taxon>Eukaryota</taxon>
        <taxon>Sar</taxon>
        <taxon>Stramenopiles</taxon>
        <taxon>Ochrophyta</taxon>
        <taxon>PX clade</taxon>
        <taxon>Xanthophyceae</taxon>
        <taxon>Tribonematales</taxon>
        <taxon>Tribonemataceae</taxon>
        <taxon>Tribonema</taxon>
    </lineage>
</organism>
<evidence type="ECO:0000256" key="12">
    <source>
        <dbReference type="ARBA" id="ARBA00023014"/>
    </source>
</evidence>
<keyword evidence="8" id="KW-0378">Hydrolase</keyword>
<evidence type="ECO:0000256" key="1">
    <source>
        <dbReference type="ARBA" id="ARBA00001966"/>
    </source>
</evidence>
<dbReference type="EC" id="5.6.2.3" evidence="17"/>
<dbReference type="GO" id="GO:0003684">
    <property type="term" value="F:damaged DNA binding"/>
    <property type="evidence" value="ECO:0007669"/>
    <property type="project" value="TreeGrafter"/>
</dbReference>
<dbReference type="InterPro" id="IPR006554">
    <property type="entry name" value="Helicase-like_DEXD_c2"/>
</dbReference>
<evidence type="ECO:0000256" key="19">
    <source>
        <dbReference type="SAM" id="MobiDB-lite"/>
    </source>
</evidence>
<dbReference type="GO" id="GO:0005524">
    <property type="term" value="F:ATP binding"/>
    <property type="evidence" value="ECO:0007669"/>
    <property type="project" value="UniProtKB-KW"/>
</dbReference>
<evidence type="ECO:0000313" key="22">
    <source>
        <dbReference type="Proteomes" id="UP000664859"/>
    </source>
</evidence>
<evidence type="ECO:0000256" key="3">
    <source>
        <dbReference type="ARBA" id="ARBA00009146"/>
    </source>
</evidence>
<evidence type="ECO:0000256" key="18">
    <source>
        <dbReference type="ARBA" id="ARBA00048954"/>
    </source>
</evidence>
<keyword evidence="10" id="KW-0067">ATP-binding</keyword>
<protein>
    <recommendedName>
        <fullName evidence="17">DNA 5'-3' helicase</fullName>
        <ecNumber evidence="17">5.6.2.3</ecNumber>
    </recommendedName>
</protein>
<feature type="region of interest" description="Disordered" evidence="19">
    <location>
        <begin position="148"/>
        <end position="169"/>
    </location>
</feature>
<dbReference type="InterPro" id="IPR045028">
    <property type="entry name" value="DinG/Rad3-like"/>
</dbReference>
<dbReference type="Pfam" id="PF06733">
    <property type="entry name" value="DEAD_2"/>
    <property type="match status" value="1"/>
</dbReference>
<dbReference type="InterPro" id="IPR002464">
    <property type="entry name" value="DNA/RNA_helicase_DEAH_CS"/>
</dbReference>
<dbReference type="GO" id="GO:0016818">
    <property type="term" value="F:hydrolase activity, acting on acid anhydrides, in phosphorus-containing anhydrides"/>
    <property type="evidence" value="ECO:0007669"/>
    <property type="project" value="InterPro"/>
</dbReference>
<keyword evidence="12" id="KW-0411">Iron-sulfur</keyword>
<dbReference type="InterPro" id="IPR027417">
    <property type="entry name" value="P-loop_NTPase"/>
</dbReference>
<evidence type="ECO:0000256" key="7">
    <source>
        <dbReference type="ARBA" id="ARBA00022763"/>
    </source>
</evidence>
<gene>
    <name evidence="21" type="ORF">JKP88DRAFT_268961</name>
</gene>
<evidence type="ECO:0000256" key="9">
    <source>
        <dbReference type="ARBA" id="ARBA00022806"/>
    </source>
</evidence>
<evidence type="ECO:0000256" key="13">
    <source>
        <dbReference type="ARBA" id="ARBA00023125"/>
    </source>
</evidence>
<keyword evidence="7" id="KW-0227">DNA damage</keyword>
<dbReference type="GO" id="GO:0005634">
    <property type="term" value="C:nucleus"/>
    <property type="evidence" value="ECO:0007669"/>
    <property type="project" value="UniProtKB-SubCell"/>
</dbReference>
<keyword evidence="5" id="KW-0479">Metal-binding</keyword>
<dbReference type="GO" id="GO:0043139">
    <property type="term" value="F:5'-3' DNA helicase activity"/>
    <property type="evidence" value="ECO:0007669"/>
    <property type="project" value="UniProtKB-EC"/>
</dbReference>
<dbReference type="InterPro" id="IPR013020">
    <property type="entry name" value="Rad3/Chl1-like"/>
</dbReference>
<dbReference type="GO" id="GO:0045951">
    <property type="term" value="P:positive regulation of mitotic recombination"/>
    <property type="evidence" value="ECO:0007669"/>
    <property type="project" value="TreeGrafter"/>
</dbReference>
<name>A0A836CJZ4_9STRA</name>
<dbReference type="PROSITE" id="PS00690">
    <property type="entry name" value="DEAH_ATP_HELICASE"/>
    <property type="match status" value="1"/>
</dbReference>
<feature type="compositionally biased region" description="Acidic residues" evidence="19">
    <location>
        <begin position="866"/>
        <end position="887"/>
    </location>
</feature>
<feature type="region of interest" description="Disordered" evidence="19">
    <location>
        <begin position="842"/>
        <end position="887"/>
    </location>
</feature>
<keyword evidence="15" id="KW-0413">Isomerase</keyword>
<keyword evidence="9" id="KW-0347">Helicase</keyword>
<evidence type="ECO:0000256" key="6">
    <source>
        <dbReference type="ARBA" id="ARBA00022741"/>
    </source>
</evidence>
<feature type="compositionally biased region" description="Low complexity" evidence="19">
    <location>
        <begin position="842"/>
        <end position="862"/>
    </location>
</feature>
<reference evidence="21" key="1">
    <citation type="submission" date="2021-02" db="EMBL/GenBank/DDBJ databases">
        <title>First Annotated Genome of the Yellow-green Alga Tribonema minus.</title>
        <authorList>
            <person name="Mahan K.M."/>
        </authorList>
    </citation>
    <scope>NUCLEOTIDE SEQUENCE</scope>
    <source>
        <strain evidence="21">UTEX B ZZ1240</strain>
    </source>
</reference>